<reference evidence="1" key="1">
    <citation type="submission" date="2018-03" db="EMBL/GenBank/DDBJ databases">
        <authorList>
            <person name="Guldener U."/>
        </authorList>
    </citation>
    <scope>NUCLEOTIDE SEQUENCE</scope>
</reference>
<proteinExistence type="predicted"/>
<evidence type="ECO:0000313" key="1">
    <source>
        <dbReference type="EMBL" id="SPJ73351.1"/>
    </source>
</evidence>
<evidence type="ECO:0000313" key="2">
    <source>
        <dbReference type="Proteomes" id="UP001187734"/>
    </source>
</evidence>
<keyword evidence="2" id="KW-1185">Reference proteome</keyword>
<protein>
    <submittedName>
        <fullName evidence="1">Uncharacterized protein</fullName>
    </submittedName>
</protein>
<dbReference type="AlphaFoldDB" id="A0AAE8SF85"/>
<name>A0AAE8SF85_9HYPO</name>
<comment type="caution">
    <text evidence="1">The sequence shown here is derived from an EMBL/GenBank/DDBJ whole genome shotgun (WGS) entry which is preliminary data.</text>
</comment>
<gene>
    <name evidence="1" type="ORF">FTOL_03081</name>
</gene>
<dbReference type="Proteomes" id="UP001187734">
    <property type="component" value="Unassembled WGS sequence"/>
</dbReference>
<accession>A0AAE8SF85</accession>
<sequence length="39" mass="4344">MSVWQLKSRYPAPNVPTVYSCSTIYVNAYQDTTKGFLGG</sequence>
<dbReference type="PROSITE" id="PS51257">
    <property type="entry name" value="PROKAR_LIPOPROTEIN"/>
    <property type="match status" value="1"/>
</dbReference>
<organism evidence="1 2">
    <name type="scientific">Fusarium torulosum</name>
    <dbReference type="NCBI Taxonomy" id="33205"/>
    <lineage>
        <taxon>Eukaryota</taxon>
        <taxon>Fungi</taxon>
        <taxon>Dikarya</taxon>
        <taxon>Ascomycota</taxon>
        <taxon>Pezizomycotina</taxon>
        <taxon>Sordariomycetes</taxon>
        <taxon>Hypocreomycetidae</taxon>
        <taxon>Hypocreales</taxon>
        <taxon>Nectriaceae</taxon>
        <taxon>Fusarium</taxon>
    </lineage>
</organism>
<dbReference type="EMBL" id="ONZP01000093">
    <property type="protein sequence ID" value="SPJ73351.1"/>
    <property type="molecule type" value="Genomic_DNA"/>
</dbReference>